<comment type="caution">
    <text evidence="12">The sequence shown here is derived from an EMBL/GenBank/DDBJ whole genome shotgun (WGS) entry which is preliminary data.</text>
</comment>
<dbReference type="GO" id="GO:0005524">
    <property type="term" value="F:ATP binding"/>
    <property type="evidence" value="ECO:0007669"/>
    <property type="project" value="UniProtKB-KW"/>
</dbReference>
<evidence type="ECO:0000256" key="2">
    <source>
        <dbReference type="ARBA" id="ARBA00010044"/>
    </source>
</evidence>
<dbReference type="FunFam" id="3.40.50.300:FF:000175">
    <property type="entry name" value="ATP-dependent zinc metalloprotease FTSH 4"/>
    <property type="match status" value="1"/>
</dbReference>
<dbReference type="Proteomes" id="UP001187531">
    <property type="component" value="Unassembled WGS sequence"/>
</dbReference>
<dbReference type="InterPro" id="IPR000642">
    <property type="entry name" value="Peptidase_M41"/>
</dbReference>
<keyword evidence="10" id="KW-0812">Transmembrane</keyword>
<comment type="cofactor">
    <cofactor evidence="1">
        <name>Zn(2+)</name>
        <dbReference type="ChEBI" id="CHEBI:29105"/>
    </cofactor>
</comment>
<evidence type="ECO:0000256" key="3">
    <source>
        <dbReference type="ARBA" id="ARBA00010550"/>
    </source>
</evidence>
<dbReference type="SUPFAM" id="SSF52540">
    <property type="entry name" value="P-loop containing nucleoside triphosphate hydrolases"/>
    <property type="match status" value="1"/>
</dbReference>
<gene>
    <name evidence="12" type="ORF">QYM36_005858</name>
</gene>
<dbReference type="GO" id="GO:0006515">
    <property type="term" value="P:protein quality control for misfolded or incompletely synthesized proteins"/>
    <property type="evidence" value="ECO:0007669"/>
    <property type="project" value="TreeGrafter"/>
</dbReference>
<comment type="similarity">
    <text evidence="9">Belongs to the AAA ATPase family.</text>
</comment>
<keyword evidence="13" id="KW-1185">Reference proteome</keyword>
<dbReference type="Gene3D" id="1.10.8.60">
    <property type="match status" value="1"/>
</dbReference>
<dbReference type="GO" id="GO:0005743">
    <property type="term" value="C:mitochondrial inner membrane"/>
    <property type="evidence" value="ECO:0007669"/>
    <property type="project" value="TreeGrafter"/>
</dbReference>
<comment type="similarity">
    <text evidence="2">In the C-terminal section; belongs to the peptidase M41 family.</text>
</comment>
<dbReference type="PANTHER" id="PTHR23076">
    <property type="entry name" value="METALLOPROTEASE M41 FTSH"/>
    <property type="match status" value="1"/>
</dbReference>
<dbReference type="PROSITE" id="PS00674">
    <property type="entry name" value="AAA"/>
    <property type="match status" value="1"/>
</dbReference>
<keyword evidence="7" id="KW-0862">Zinc</keyword>
<keyword evidence="9" id="KW-0547">Nucleotide-binding</keyword>
<feature type="transmembrane region" description="Helical" evidence="10">
    <location>
        <begin position="174"/>
        <end position="193"/>
    </location>
</feature>
<dbReference type="InterPro" id="IPR003593">
    <property type="entry name" value="AAA+_ATPase"/>
</dbReference>
<feature type="non-terminal residue" evidence="12">
    <location>
        <position position="1"/>
    </location>
</feature>
<evidence type="ECO:0000256" key="10">
    <source>
        <dbReference type="SAM" id="Phobius"/>
    </source>
</evidence>
<dbReference type="Pfam" id="PF00004">
    <property type="entry name" value="AAA"/>
    <property type="match status" value="1"/>
</dbReference>
<dbReference type="GO" id="GO:0016887">
    <property type="term" value="F:ATP hydrolysis activity"/>
    <property type="evidence" value="ECO:0007669"/>
    <property type="project" value="InterPro"/>
</dbReference>
<feature type="domain" description="AAA+ ATPase" evidence="11">
    <location>
        <begin position="252"/>
        <end position="389"/>
    </location>
</feature>
<keyword evidence="10" id="KW-1133">Transmembrane helix</keyword>
<dbReference type="GO" id="GO:0046872">
    <property type="term" value="F:metal ion binding"/>
    <property type="evidence" value="ECO:0007669"/>
    <property type="project" value="UniProtKB-KW"/>
</dbReference>
<keyword evidence="10" id="KW-0472">Membrane</keyword>
<keyword evidence="5" id="KW-0479">Metal-binding</keyword>
<dbReference type="Pfam" id="PF01434">
    <property type="entry name" value="Peptidase_M41"/>
    <property type="match status" value="1"/>
</dbReference>
<dbReference type="InterPro" id="IPR003960">
    <property type="entry name" value="ATPase_AAA_CS"/>
</dbReference>
<keyword evidence="6" id="KW-0378">Hydrolase</keyword>
<dbReference type="InterPro" id="IPR041569">
    <property type="entry name" value="AAA_lid_3"/>
</dbReference>
<dbReference type="GO" id="GO:0007005">
    <property type="term" value="P:mitochondrion organization"/>
    <property type="evidence" value="ECO:0007669"/>
    <property type="project" value="TreeGrafter"/>
</dbReference>
<sequence length="553" mass="60386">VKNSLSFLMNNEKNIDEVMERLSPVLSTIASARDESFLSACLTSEVSEKSFFQLSQGVQKGINSPSLLNNALEQIANHCLSTGVSVRHFKTLRTIEAENDKTSRFFSRFRRSSQERKSLTGIDAVNAKSQEGLSKLITNSLSPEEQAKLKSAFGEGYMVGTKGLTGSKSREKTIFYLQVVYYAMSIVLLFYVLRVLGSMFTKPSRSSSEVYPEDRNVTFDDVKGADEAKAELKEIVEFLRNPEKFSSLGGKIPRGVLLVGPPGTGKTLLARAVAGEAGVPYFHAAGPEFEEMLVGVGAKRVRELFSAAKDRAPCVIFIDEIDSVGGKRTNSALHPYANQTINQLLSAMDGFHPNEGVIVLGATNRRDDLDKALLRPGRFDMEVQVPPPDFSGRVDILKLYLGKVKTGTDVVIEKLARGTTGFTGADLENLVNQAAVRAAMDGAVAVTMKHLEHSRDKILMGPERKSRIPDQEGNRITAFHEAGHALVAHYTKGCDPLHKVTIIPRGVSLGHLDPEALQPGARVGRVFLEGIVVDLLNSRLRTCTFVYVVSSVG</sequence>
<evidence type="ECO:0000256" key="1">
    <source>
        <dbReference type="ARBA" id="ARBA00001947"/>
    </source>
</evidence>
<keyword evidence="4" id="KW-0645">Protease</keyword>
<comment type="similarity">
    <text evidence="3">In the N-terminal section; belongs to the AAA ATPase family.</text>
</comment>
<reference evidence="12" key="1">
    <citation type="submission" date="2023-07" db="EMBL/GenBank/DDBJ databases">
        <title>Chromosome-level genome assembly of Artemia franciscana.</title>
        <authorList>
            <person name="Jo E."/>
        </authorList>
    </citation>
    <scope>NUCLEOTIDE SEQUENCE</scope>
    <source>
        <tissue evidence="12">Whole body</tissue>
    </source>
</reference>
<evidence type="ECO:0000256" key="7">
    <source>
        <dbReference type="ARBA" id="ARBA00022833"/>
    </source>
</evidence>
<evidence type="ECO:0000259" key="11">
    <source>
        <dbReference type="SMART" id="SM00382"/>
    </source>
</evidence>
<dbReference type="PANTHER" id="PTHR23076:SF97">
    <property type="entry name" value="ATP-DEPENDENT ZINC METALLOPROTEASE YME1L1"/>
    <property type="match status" value="1"/>
</dbReference>
<keyword evidence="9" id="KW-0067">ATP-binding</keyword>
<dbReference type="SMART" id="SM00382">
    <property type="entry name" value="AAA"/>
    <property type="match status" value="1"/>
</dbReference>
<dbReference type="AlphaFoldDB" id="A0AA88I247"/>
<dbReference type="Gene3D" id="3.40.50.300">
    <property type="entry name" value="P-loop containing nucleotide triphosphate hydrolases"/>
    <property type="match status" value="1"/>
</dbReference>
<keyword evidence="8" id="KW-0482">Metalloprotease</keyword>
<organism evidence="12 13">
    <name type="scientific">Artemia franciscana</name>
    <name type="common">Brine shrimp</name>
    <name type="synonym">Artemia sanfranciscana</name>
    <dbReference type="NCBI Taxonomy" id="6661"/>
    <lineage>
        <taxon>Eukaryota</taxon>
        <taxon>Metazoa</taxon>
        <taxon>Ecdysozoa</taxon>
        <taxon>Arthropoda</taxon>
        <taxon>Crustacea</taxon>
        <taxon>Branchiopoda</taxon>
        <taxon>Anostraca</taxon>
        <taxon>Artemiidae</taxon>
        <taxon>Artemia</taxon>
    </lineage>
</organism>
<dbReference type="InterPro" id="IPR027417">
    <property type="entry name" value="P-loop_NTPase"/>
</dbReference>
<evidence type="ECO:0000256" key="6">
    <source>
        <dbReference type="ARBA" id="ARBA00022801"/>
    </source>
</evidence>
<dbReference type="InterPro" id="IPR003959">
    <property type="entry name" value="ATPase_AAA_core"/>
</dbReference>
<proteinExistence type="inferred from homology"/>
<evidence type="ECO:0000256" key="4">
    <source>
        <dbReference type="ARBA" id="ARBA00022670"/>
    </source>
</evidence>
<evidence type="ECO:0000313" key="13">
    <source>
        <dbReference type="Proteomes" id="UP001187531"/>
    </source>
</evidence>
<evidence type="ECO:0000313" key="12">
    <source>
        <dbReference type="EMBL" id="KAK2718659.1"/>
    </source>
</evidence>
<evidence type="ECO:0000256" key="5">
    <source>
        <dbReference type="ARBA" id="ARBA00022723"/>
    </source>
</evidence>
<name>A0AA88I247_ARTSF</name>
<protein>
    <recommendedName>
        <fullName evidence="11">AAA+ ATPase domain-containing protein</fullName>
    </recommendedName>
</protein>
<dbReference type="GO" id="GO:0004176">
    <property type="term" value="F:ATP-dependent peptidase activity"/>
    <property type="evidence" value="ECO:0007669"/>
    <property type="project" value="InterPro"/>
</dbReference>
<dbReference type="GO" id="GO:0004222">
    <property type="term" value="F:metalloendopeptidase activity"/>
    <property type="evidence" value="ECO:0007669"/>
    <property type="project" value="InterPro"/>
</dbReference>
<evidence type="ECO:0000256" key="9">
    <source>
        <dbReference type="RuleBase" id="RU003651"/>
    </source>
</evidence>
<evidence type="ECO:0000256" key="8">
    <source>
        <dbReference type="ARBA" id="ARBA00023049"/>
    </source>
</evidence>
<dbReference type="Gene3D" id="1.20.58.760">
    <property type="entry name" value="Peptidase M41"/>
    <property type="match status" value="1"/>
</dbReference>
<dbReference type="InterPro" id="IPR037219">
    <property type="entry name" value="Peptidase_M41-like"/>
</dbReference>
<dbReference type="Pfam" id="PF17862">
    <property type="entry name" value="AAA_lid_3"/>
    <property type="match status" value="1"/>
</dbReference>
<dbReference type="EMBL" id="JAVRJZ010000009">
    <property type="protein sequence ID" value="KAK2718659.1"/>
    <property type="molecule type" value="Genomic_DNA"/>
</dbReference>
<dbReference type="FunFam" id="1.10.8.60:FF:000001">
    <property type="entry name" value="ATP-dependent zinc metalloprotease FtsH"/>
    <property type="match status" value="1"/>
</dbReference>
<accession>A0AA88I247</accession>
<dbReference type="CDD" id="cd19501">
    <property type="entry name" value="RecA-like_FtsH"/>
    <property type="match status" value="1"/>
</dbReference>
<dbReference type="SUPFAM" id="SSF140990">
    <property type="entry name" value="FtsH protease domain-like"/>
    <property type="match status" value="1"/>
</dbReference>